<evidence type="ECO:0000259" key="1">
    <source>
        <dbReference type="Pfam" id="PF07812"/>
    </source>
</evidence>
<dbReference type="Pfam" id="PF07812">
    <property type="entry name" value="TfuA"/>
    <property type="match status" value="1"/>
</dbReference>
<dbReference type="EMBL" id="PGCK01000014">
    <property type="protein sequence ID" value="MCD1296181.1"/>
    <property type="molecule type" value="Genomic_DNA"/>
</dbReference>
<evidence type="ECO:0000313" key="2">
    <source>
        <dbReference type="EMBL" id="MCD1296181.1"/>
    </source>
</evidence>
<gene>
    <name evidence="2" type="ORF">CUJ83_14355</name>
</gene>
<dbReference type="AlphaFoldDB" id="A0AAP2RG62"/>
<evidence type="ECO:0000313" key="3">
    <source>
        <dbReference type="Proteomes" id="UP001320159"/>
    </source>
</evidence>
<dbReference type="Proteomes" id="UP001320159">
    <property type="component" value="Unassembled WGS sequence"/>
</dbReference>
<name>A0AAP2RG62_9EURY</name>
<reference evidence="2 3" key="1">
    <citation type="submission" date="2017-11" db="EMBL/GenBank/DDBJ databases">
        <title>Isolation and Characterization of Family Methanocellaceae Species from Potential Methane Hydrate Area Offshore Southwestern Taiwan.</title>
        <authorList>
            <person name="Zhang W.-L."/>
            <person name="Chen W.-C."/>
            <person name="Lai M.-C."/>
            <person name="Chen S.-C."/>
        </authorList>
    </citation>
    <scope>NUCLEOTIDE SEQUENCE [LARGE SCALE GENOMIC DNA]</scope>
    <source>
        <strain evidence="2 3">CWC-04</strain>
    </source>
</reference>
<dbReference type="InterPro" id="IPR012924">
    <property type="entry name" value="TfuA_core"/>
</dbReference>
<proteinExistence type="predicted"/>
<feature type="domain" description="TfuA-like core" evidence="1">
    <location>
        <begin position="47"/>
        <end position="163"/>
    </location>
</feature>
<accession>A0AAP2RG62</accession>
<dbReference type="RefSeq" id="WP_230743125.1">
    <property type="nucleotide sequence ID" value="NZ_PGCK01000014.1"/>
</dbReference>
<keyword evidence="3" id="KW-1185">Reference proteome</keyword>
<comment type="caution">
    <text evidence="2">The sequence shown here is derived from an EMBL/GenBank/DDBJ whole genome shotgun (WGS) entry which is preliminary data.</text>
</comment>
<protein>
    <submittedName>
        <fullName evidence="2">TfuA-related McrA-glycine thioamidation protein</fullName>
    </submittedName>
</protein>
<organism evidence="2 3">
    <name type="scientific">Methanooceanicella nereidis</name>
    <dbReference type="NCBI Taxonomy" id="2052831"/>
    <lineage>
        <taxon>Archaea</taxon>
        <taxon>Methanobacteriati</taxon>
        <taxon>Methanobacteriota</taxon>
        <taxon>Stenosarchaea group</taxon>
        <taxon>Methanomicrobia</taxon>
        <taxon>Methanocellales</taxon>
        <taxon>Methanocellaceae</taxon>
        <taxon>Methanooceanicella</taxon>
    </lineage>
</organism>
<sequence length="218" mass="24383">MIIVYLGPSLPVEKARQILEADYRPPISREDLKKALKDRAKIIGIIDGVFYNKTAVAHKEIIEVMKKGVIVVGGSSMGALRASELDTFGMIGAGRIYECYKSGRICADDEVAVTFNPVTGEQMSEPLVNIRYQLKAAQDSGIITAEERDSLLKTCTGMFYPDRKYPEILKRATEKGIISTERSDRLGDFIRDNPLNLKAEDAIRTLEKIKEIIERSKK</sequence>
<dbReference type="NCBIfam" id="NF033432">
    <property type="entry name" value="ThioGly_TfuA_rel"/>
    <property type="match status" value="1"/>
</dbReference>